<gene>
    <name evidence="1" type="ORF">C7B43_21050</name>
</gene>
<dbReference type="Proteomes" id="UP000242699">
    <property type="component" value="Unassembled WGS sequence"/>
</dbReference>
<evidence type="ECO:0000313" key="1">
    <source>
        <dbReference type="EMBL" id="PSR21828.1"/>
    </source>
</evidence>
<feature type="non-terminal residue" evidence="1">
    <location>
        <position position="173"/>
    </location>
</feature>
<reference evidence="1 2" key="1">
    <citation type="journal article" date="2014" name="BMC Genomics">
        <title>Comparison of environmental and isolate Sulfobacillus genomes reveals diverse carbon, sulfur, nitrogen, and hydrogen metabolisms.</title>
        <authorList>
            <person name="Justice N.B."/>
            <person name="Norman A."/>
            <person name="Brown C.T."/>
            <person name="Singh A."/>
            <person name="Thomas B.C."/>
            <person name="Banfield J.F."/>
        </authorList>
    </citation>
    <scope>NUCLEOTIDE SEQUENCE [LARGE SCALE GENOMIC DNA]</scope>
    <source>
        <strain evidence="1">AMDSBA1</strain>
    </source>
</reference>
<dbReference type="EMBL" id="PXYT01000124">
    <property type="protein sequence ID" value="PSR21828.1"/>
    <property type="molecule type" value="Genomic_DNA"/>
</dbReference>
<dbReference type="AlphaFoldDB" id="A0A2T2WHW6"/>
<organism evidence="1 2">
    <name type="scientific">Sulfobacillus benefaciens</name>
    <dbReference type="NCBI Taxonomy" id="453960"/>
    <lineage>
        <taxon>Bacteria</taxon>
        <taxon>Bacillati</taxon>
        <taxon>Bacillota</taxon>
        <taxon>Clostridia</taxon>
        <taxon>Eubacteriales</taxon>
        <taxon>Clostridiales Family XVII. Incertae Sedis</taxon>
        <taxon>Sulfobacillus</taxon>
    </lineage>
</organism>
<sequence>MAYRPAVALLNRIRHEAPDTGTPVRTAAEVVEREGRTLQTTMNQWATDVLTSAGFTPQGQPDAASVPTEAHTAIRLLPQTTIDQAAMRYNQDKAEAFRIDEAAVAACYEDPAHTVNVSIDDVGVKKQKAAGRRPATPPKAGREYVHNTIAHVESPRGRFLLNGLGTEAVLRLL</sequence>
<proteinExistence type="predicted"/>
<accession>A0A2T2WHW6</accession>
<name>A0A2T2WHW6_9FIRM</name>
<comment type="caution">
    <text evidence="1">The sequence shown here is derived from an EMBL/GenBank/DDBJ whole genome shotgun (WGS) entry which is preliminary data.</text>
</comment>
<protein>
    <submittedName>
        <fullName evidence="1">Uncharacterized protein</fullName>
    </submittedName>
</protein>
<evidence type="ECO:0000313" key="2">
    <source>
        <dbReference type="Proteomes" id="UP000242699"/>
    </source>
</evidence>